<organism evidence="1 2">
    <name type="scientific">Yarrowia lipolytica</name>
    <name type="common">Candida lipolytica</name>
    <dbReference type="NCBI Taxonomy" id="4952"/>
    <lineage>
        <taxon>Eukaryota</taxon>
        <taxon>Fungi</taxon>
        <taxon>Dikarya</taxon>
        <taxon>Ascomycota</taxon>
        <taxon>Saccharomycotina</taxon>
        <taxon>Dipodascomycetes</taxon>
        <taxon>Dipodascales</taxon>
        <taxon>Dipodascales incertae sedis</taxon>
        <taxon>Yarrowia</taxon>
    </lineage>
</organism>
<name>A0A1D8N462_YARLL</name>
<accession>A0A1D8N462</accession>
<dbReference type="RefSeq" id="XP_068137786.1">
    <property type="nucleotide sequence ID" value="XM_068281685.1"/>
</dbReference>
<dbReference type="GeneID" id="94582346"/>
<sequence length="97" mass="11129">MTNAPYPRERGPRRTSFGLCFSLVFWDRSKWGFWDGPDPRARCRVTGFPTSSPRHQITSGVGPLVPCITPDRALAFWFGYSHRFSAFPQRSNLTSYL</sequence>
<dbReference type="EMBL" id="CP017553">
    <property type="protein sequence ID" value="AOW00390.1"/>
    <property type="molecule type" value="Genomic_DNA"/>
</dbReference>
<gene>
    <name evidence="1" type="ORF">YALI1_A07766g</name>
</gene>
<dbReference type="VEuPathDB" id="FungiDB:YALI1_A07766g"/>
<proteinExistence type="predicted"/>
<reference evidence="1 2" key="1">
    <citation type="journal article" date="2016" name="PLoS ONE">
        <title>Sequence Assembly of Yarrowia lipolytica Strain W29/CLIB89 Shows Transposable Element Diversity.</title>
        <authorList>
            <person name="Magnan C."/>
            <person name="Yu J."/>
            <person name="Chang I."/>
            <person name="Jahn E."/>
            <person name="Kanomata Y."/>
            <person name="Wu J."/>
            <person name="Zeller M."/>
            <person name="Oakes M."/>
            <person name="Baldi P."/>
            <person name="Sandmeyer S."/>
        </authorList>
    </citation>
    <scope>NUCLEOTIDE SEQUENCE [LARGE SCALE GENOMIC DNA]</scope>
    <source>
        <strain evidence="2">CLIB89(W29)</strain>
    </source>
</reference>
<dbReference type="Proteomes" id="UP000182444">
    <property type="component" value="Chromosome 1A"/>
</dbReference>
<evidence type="ECO:0000313" key="2">
    <source>
        <dbReference type="Proteomes" id="UP000182444"/>
    </source>
</evidence>
<dbReference type="AlphaFoldDB" id="A0A1D8N462"/>
<protein>
    <submittedName>
        <fullName evidence="1">Uncharacterized protein</fullName>
    </submittedName>
</protein>
<evidence type="ECO:0000313" key="1">
    <source>
        <dbReference type="EMBL" id="AOW00390.1"/>
    </source>
</evidence>